<protein>
    <submittedName>
        <fullName evidence="1">Uncharacterized protein</fullName>
    </submittedName>
</protein>
<comment type="caution">
    <text evidence="1">The sequence shown here is derived from an EMBL/GenBank/DDBJ whole genome shotgun (WGS) entry which is preliminary data.</text>
</comment>
<sequence length="82" mass="9628">MPLMELSLTRAVLFYFSDRSLNEQEQDLIRALRQSAVQCYAVEGFYPESPEYLEESYGIQYDHDRFLSTISRPVGILCRKSR</sequence>
<proteinExistence type="predicted"/>
<reference evidence="1" key="1">
    <citation type="journal article" date="2021" name="PeerJ">
        <title>Extensive microbial diversity within the chicken gut microbiome revealed by metagenomics and culture.</title>
        <authorList>
            <person name="Gilroy R."/>
            <person name="Ravi A."/>
            <person name="Getino M."/>
            <person name="Pursley I."/>
            <person name="Horton D.L."/>
            <person name="Alikhan N.F."/>
            <person name="Baker D."/>
            <person name="Gharbi K."/>
            <person name="Hall N."/>
            <person name="Watson M."/>
            <person name="Adriaenssens E.M."/>
            <person name="Foster-Nyarko E."/>
            <person name="Jarju S."/>
            <person name="Secka A."/>
            <person name="Antonio M."/>
            <person name="Oren A."/>
            <person name="Chaudhuri R.R."/>
            <person name="La Ragione R."/>
            <person name="Hildebrand F."/>
            <person name="Pallen M.J."/>
        </authorList>
    </citation>
    <scope>NUCLEOTIDE SEQUENCE</scope>
    <source>
        <strain evidence="1">CHK183-1962</strain>
    </source>
</reference>
<dbReference type="EMBL" id="DXEK01000157">
    <property type="protein sequence ID" value="HIX77782.1"/>
    <property type="molecule type" value="Genomic_DNA"/>
</dbReference>
<name>A0A9D1XET5_9FIRM</name>
<reference evidence="1" key="2">
    <citation type="submission" date="2021-04" db="EMBL/GenBank/DDBJ databases">
        <authorList>
            <person name="Gilroy R."/>
        </authorList>
    </citation>
    <scope>NUCLEOTIDE SEQUENCE</scope>
    <source>
        <strain evidence="1">CHK183-1962</strain>
    </source>
</reference>
<gene>
    <name evidence="1" type="ORF">H9734_09355</name>
</gene>
<evidence type="ECO:0000313" key="1">
    <source>
        <dbReference type="EMBL" id="HIX77782.1"/>
    </source>
</evidence>
<accession>A0A9D1XET5</accession>
<organism evidence="1 2">
    <name type="scientific">Candidatus Fusicatenibacter merdavium</name>
    <dbReference type="NCBI Taxonomy" id="2838600"/>
    <lineage>
        <taxon>Bacteria</taxon>
        <taxon>Bacillati</taxon>
        <taxon>Bacillota</taxon>
        <taxon>Clostridia</taxon>
        <taxon>Lachnospirales</taxon>
        <taxon>Lachnospiraceae</taxon>
        <taxon>Fusicatenibacter</taxon>
    </lineage>
</organism>
<dbReference type="AlphaFoldDB" id="A0A9D1XET5"/>
<dbReference type="Proteomes" id="UP000886890">
    <property type="component" value="Unassembled WGS sequence"/>
</dbReference>
<evidence type="ECO:0000313" key="2">
    <source>
        <dbReference type="Proteomes" id="UP000886890"/>
    </source>
</evidence>